<keyword evidence="4" id="KW-1185">Reference proteome</keyword>
<feature type="region of interest" description="Disordered" evidence="1">
    <location>
        <begin position="457"/>
        <end position="477"/>
    </location>
</feature>
<feature type="compositionally biased region" description="Acidic residues" evidence="1">
    <location>
        <begin position="626"/>
        <end position="637"/>
    </location>
</feature>
<evidence type="ECO:0000256" key="1">
    <source>
        <dbReference type="SAM" id="MobiDB-lite"/>
    </source>
</evidence>
<sequence>MSKEKRTKPCCNCKKSKVKCVYEGILPCQRCLKTGQAATCHFVTKLPSLKLPSLVPSTVSNISSPAGAGVAAAAAPRPRPPPPPPPPPSKTLGTPKQYNTLPRIHSALMSNSILHPPLYSQEQTARTSLVRAIPSQSQSINEASNDQHWRSQIEERMDSFDTKIDNLVDFLKSNSGSSQGGLIDSSNMCQNFEQQAKYNNQFRLPVVSGGTSSSSSHPSSVSPEIMLPPLLDNETSRKRPSREDINIFNAKREHTCIHQFPKDFRDGFLTKREARDLFKFFESHISQQLFGFEISKFSVNDIWHTCPVLVCAICTIASIHHSRLAAKSEQLQVYLRELCGSLFFQNRPKSKTDAYNTIVALILCSFWLSDSQMFTGLALQLAKEYGLDKANHGNSVKGKEDLKLWYLLYVLDGQQSMAFHREQLVNGQEYSIKHSKDLLTRGVDKAIKENTVLQMEHRKPATNKENAARPSNSLNPLNPQSLEEEKYKHMLVKQQFTDLQLVSQVEYYQALNEVFRGDAWDLLVPDSFGIPSKSNLELDKWMVSWTVMLAPGNYGAVWSSKSTLIYYNFAKMHINSSAVRQLTFNPGEDGSFPKLESSINFQEILAKAPTTTTTTMAKKSKKTADFDSDSEDSELSEEENEFISNKEFLSPDEVAINANIALNAAHTVINLVITDKDILDNLRYVPVHIHIMLYYAVLLLINPPLRSNNISIEFTPESYYDKVLDNLKVVNILKNKIYNNLPTDSKFGARLLKRIEDSKTEKLSTIKEFVKTMSNSESKHRMEKKIDSFADSSESIEEIYEYNESGGDSSRSSTPLPEKISAWPGSHHGHP</sequence>
<evidence type="ECO:0000313" key="3">
    <source>
        <dbReference type="EMBL" id="KAI3406810.2"/>
    </source>
</evidence>
<evidence type="ECO:0000259" key="2">
    <source>
        <dbReference type="PROSITE" id="PS50048"/>
    </source>
</evidence>
<gene>
    <name evidence="3" type="ORF">KGF56_000415</name>
</gene>
<name>A0AAI9T297_9ASCO</name>
<dbReference type="InterPro" id="IPR050246">
    <property type="entry name" value="Class_II_FBP_aldolase"/>
</dbReference>
<dbReference type="GO" id="GO:0000981">
    <property type="term" value="F:DNA-binding transcription factor activity, RNA polymerase II-specific"/>
    <property type="evidence" value="ECO:0007669"/>
    <property type="project" value="InterPro"/>
</dbReference>
<dbReference type="AlphaFoldDB" id="A0AAI9T297"/>
<feature type="compositionally biased region" description="Polar residues" evidence="1">
    <location>
        <begin position="463"/>
        <end position="477"/>
    </location>
</feature>
<feature type="compositionally biased region" description="Pro residues" evidence="1">
    <location>
        <begin position="77"/>
        <end position="89"/>
    </location>
</feature>
<feature type="compositionally biased region" description="Low complexity" evidence="1">
    <location>
        <begin position="208"/>
        <end position="223"/>
    </location>
</feature>
<dbReference type="Proteomes" id="UP001202479">
    <property type="component" value="Unassembled WGS sequence"/>
</dbReference>
<accession>A0AAI9T297</accession>
<dbReference type="CDD" id="cd12148">
    <property type="entry name" value="fungal_TF_MHR"/>
    <property type="match status" value="1"/>
</dbReference>
<dbReference type="GeneID" id="73378032"/>
<dbReference type="EMBL" id="JAHUZD010000021">
    <property type="protein sequence ID" value="KAI3406810.2"/>
    <property type="molecule type" value="Genomic_DNA"/>
</dbReference>
<reference evidence="3" key="1">
    <citation type="journal article" date="2022" name="DNA Res.">
        <title>Genome analysis of five recently described species of the CUG-Ser clade uncovers Candida theae as a new hybrid lineage with pathogenic potential in the Candida parapsilosis species complex.</title>
        <authorList>
            <person name="Mixao V."/>
            <person name="Del Olmo V."/>
            <person name="Hegedusova E."/>
            <person name="Saus E."/>
            <person name="Pryszcz L."/>
            <person name="Cillingova A."/>
            <person name="Nosek J."/>
            <person name="Gabaldon T."/>
        </authorList>
    </citation>
    <scope>NUCLEOTIDE SEQUENCE</scope>
    <source>
        <strain evidence="3">CBS 10844</strain>
    </source>
</reference>
<proteinExistence type="predicted"/>
<feature type="region of interest" description="Disordered" evidence="1">
    <location>
        <begin position="208"/>
        <end position="241"/>
    </location>
</feature>
<dbReference type="GO" id="GO:0008270">
    <property type="term" value="F:zinc ion binding"/>
    <property type="evidence" value="ECO:0007669"/>
    <property type="project" value="InterPro"/>
</dbReference>
<dbReference type="PANTHER" id="PTHR30304">
    <property type="entry name" value="D-TAGATOSE-1,6-BISPHOSPHATE ALDOLASE"/>
    <property type="match status" value="1"/>
</dbReference>
<feature type="compositionally biased region" description="Polar residues" evidence="1">
    <location>
        <begin position="806"/>
        <end position="815"/>
    </location>
</feature>
<dbReference type="RefSeq" id="XP_049182555.1">
    <property type="nucleotide sequence ID" value="XM_049325540.1"/>
</dbReference>
<feature type="region of interest" description="Disordered" evidence="1">
    <location>
        <begin position="616"/>
        <end position="637"/>
    </location>
</feature>
<dbReference type="PROSITE" id="PS50048">
    <property type="entry name" value="ZN2_CY6_FUNGAL_2"/>
    <property type="match status" value="1"/>
</dbReference>
<organism evidence="3 4">
    <name type="scientific">Candida oxycetoniae</name>
    <dbReference type="NCBI Taxonomy" id="497107"/>
    <lineage>
        <taxon>Eukaryota</taxon>
        <taxon>Fungi</taxon>
        <taxon>Dikarya</taxon>
        <taxon>Ascomycota</taxon>
        <taxon>Saccharomycotina</taxon>
        <taxon>Pichiomycetes</taxon>
        <taxon>Debaryomycetaceae</taxon>
        <taxon>Candida/Lodderomyces clade</taxon>
        <taxon>Candida</taxon>
    </lineage>
</organism>
<dbReference type="PANTHER" id="PTHR30304:SF4">
    <property type="entry name" value="ZN(II)2CYS6 TRANSCRIPTION FACTOR (EUROFUNG)"/>
    <property type="match status" value="1"/>
</dbReference>
<dbReference type="CDD" id="cd00067">
    <property type="entry name" value="GAL4"/>
    <property type="match status" value="1"/>
</dbReference>
<evidence type="ECO:0000313" key="4">
    <source>
        <dbReference type="Proteomes" id="UP001202479"/>
    </source>
</evidence>
<feature type="domain" description="Zn(2)-C6 fungal-type" evidence="2">
    <location>
        <begin position="9"/>
        <end position="42"/>
    </location>
</feature>
<feature type="region of interest" description="Disordered" evidence="1">
    <location>
        <begin position="69"/>
        <end position="97"/>
    </location>
</feature>
<dbReference type="PROSITE" id="PS00463">
    <property type="entry name" value="ZN2_CY6_FUNGAL_1"/>
    <property type="match status" value="1"/>
</dbReference>
<feature type="region of interest" description="Disordered" evidence="1">
    <location>
        <begin position="800"/>
        <end position="831"/>
    </location>
</feature>
<comment type="caution">
    <text evidence="3">The sequence shown here is derived from an EMBL/GenBank/DDBJ whole genome shotgun (WGS) entry which is preliminary data.</text>
</comment>
<dbReference type="InterPro" id="IPR001138">
    <property type="entry name" value="Zn2Cys6_DnaBD"/>
</dbReference>
<protein>
    <recommendedName>
        <fullName evidence="2">Zn(2)-C6 fungal-type domain-containing protein</fullName>
    </recommendedName>
</protein>